<name>A0AAE3MYT6_9HYPH</name>
<evidence type="ECO:0000256" key="1">
    <source>
        <dbReference type="ARBA" id="ARBA00007068"/>
    </source>
</evidence>
<proteinExistence type="inferred from homology"/>
<dbReference type="CDD" id="cd02253">
    <property type="entry name" value="DmpA"/>
    <property type="match status" value="1"/>
</dbReference>
<organism evidence="2 3">
    <name type="scientific">Ectorhizobium quercum</name>
    <dbReference type="NCBI Taxonomy" id="2965071"/>
    <lineage>
        <taxon>Bacteria</taxon>
        <taxon>Pseudomonadati</taxon>
        <taxon>Pseudomonadota</taxon>
        <taxon>Alphaproteobacteria</taxon>
        <taxon>Hyphomicrobiales</taxon>
        <taxon>Rhizobiaceae</taxon>
        <taxon>Ectorhizobium</taxon>
    </lineage>
</organism>
<accession>A0AAE3MYT6</accession>
<comment type="similarity">
    <text evidence="1">Belongs to the peptidase S58 family.</text>
</comment>
<reference evidence="2" key="1">
    <citation type="submission" date="2022-07" db="EMBL/GenBank/DDBJ databases">
        <title>Ectorhizobium quercum gen.nov., sp. nov.</title>
        <authorList>
            <person name="Ma T."/>
            <person name="Li Y."/>
        </authorList>
    </citation>
    <scope>NUCLEOTIDE SEQUENCE</scope>
    <source>
        <strain evidence="2">BDR2-2</strain>
    </source>
</reference>
<evidence type="ECO:0000313" key="2">
    <source>
        <dbReference type="EMBL" id="MCX8996971.1"/>
    </source>
</evidence>
<dbReference type="Pfam" id="PF03576">
    <property type="entry name" value="Peptidase_S58"/>
    <property type="match status" value="1"/>
</dbReference>
<sequence length="374" mass="39224">MIKKKRARDLGLPFPGTPGPFNAITDVAGVEVGFLTLTDPADRLRTGVTAILPRGHGPEPVPVWAGHYALNGNGEMTGTHWIDDAGHFLGPVLITNTHAVGACHTGAVRWMIDTYADFFRNDHAWAMPVVAETYDGVLNDINRLAVAPEHALEALRSARSGPVAEGSTGGGNGMIAYEFKGGTGTASRRVELGQTYTVAALVQANHGIRPWFTVLGRPVGALMPEDRLIEKETGSIIVVLATDAPLSPLSLKALAKRAAIGIGRAGTPGGNNSGDIFLAFSTANAQAMPQRQGLVQSFDWLNPERIDPLYLAAVEAVDEAVVNAIVAGEDVATVKPAGLTCRAISHDRLAALFRAADPSGSPLPPGPVPAPQLL</sequence>
<dbReference type="InterPro" id="IPR016117">
    <property type="entry name" value="ArgJ-like_dom_sf"/>
</dbReference>
<dbReference type="Proteomes" id="UP001208771">
    <property type="component" value="Unassembled WGS sequence"/>
</dbReference>
<keyword evidence="3" id="KW-1185">Reference proteome</keyword>
<dbReference type="PANTHER" id="PTHR36512:SF3">
    <property type="entry name" value="BLR5678 PROTEIN"/>
    <property type="match status" value="1"/>
</dbReference>
<evidence type="ECO:0000313" key="3">
    <source>
        <dbReference type="Proteomes" id="UP001208771"/>
    </source>
</evidence>
<dbReference type="EMBL" id="JANFPI010000002">
    <property type="protein sequence ID" value="MCX8996971.1"/>
    <property type="molecule type" value="Genomic_DNA"/>
</dbReference>
<dbReference type="PANTHER" id="PTHR36512">
    <property type="entry name" value="D-AMINOPEPTIDASE"/>
    <property type="match status" value="1"/>
</dbReference>
<dbReference type="GO" id="GO:0004177">
    <property type="term" value="F:aminopeptidase activity"/>
    <property type="evidence" value="ECO:0007669"/>
    <property type="project" value="TreeGrafter"/>
</dbReference>
<dbReference type="InterPro" id="IPR005321">
    <property type="entry name" value="Peptidase_S58_DmpA"/>
</dbReference>
<comment type="caution">
    <text evidence="2">The sequence shown here is derived from an EMBL/GenBank/DDBJ whole genome shotgun (WGS) entry which is preliminary data.</text>
</comment>
<dbReference type="RefSeq" id="WP_306410741.1">
    <property type="nucleotide sequence ID" value="NZ_JANFPI010000002.1"/>
</dbReference>
<dbReference type="AlphaFoldDB" id="A0AAE3MYT6"/>
<protein>
    <submittedName>
        <fullName evidence="2">P1 family peptidase</fullName>
    </submittedName>
</protein>
<gene>
    <name evidence="2" type="ORF">NOF55_07615</name>
</gene>
<dbReference type="Gene3D" id="3.60.70.12">
    <property type="entry name" value="L-amino peptidase D-ALA esterase/amidase"/>
    <property type="match status" value="1"/>
</dbReference>
<dbReference type="SUPFAM" id="SSF56266">
    <property type="entry name" value="DmpA/ArgJ-like"/>
    <property type="match status" value="1"/>
</dbReference>